<dbReference type="SMART" id="SM00184">
    <property type="entry name" value="RING"/>
    <property type="match status" value="1"/>
</dbReference>
<dbReference type="AlphaFoldDB" id="A0A438KFT6"/>
<evidence type="ECO:0000256" key="2">
    <source>
        <dbReference type="ARBA" id="ARBA00022771"/>
    </source>
</evidence>
<accession>A0A438KFT6</accession>
<evidence type="ECO:0000313" key="7">
    <source>
        <dbReference type="EMBL" id="RVX20072.1"/>
    </source>
</evidence>
<organism evidence="7 8">
    <name type="scientific">Vitis vinifera</name>
    <name type="common">Grape</name>
    <dbReference type="NCBI Taxonomy" id="29760"/>
    <lineage>
        <taxon>Eukaryota</taxon>
        <taxon>Viridiplantae</taxon>
        <taxon>Streptophyta</taxon>
        <taxon>Embryophyta</taxon>
        <taxon>Tracheophyta</taxon>
        <taxon>Spermatophyta</taxon>
        <taxon>Magnoliopsida</taxon>
        <taxon>eudicotyledons</taxon>
        <taxon>Gunneridae</taxon>
        <taxon>Pentapetalae</taxon>
        <taxon>rosids</taxon>
        <taxon>Vitales</taxon>
        <taxon>Vitaceae</taxon>
        <taxon>Viteae</taxon>
        <taxon>Vitis</taxon>
    </lineage>
</organism>
<dbReference type="PANTHER" id="PTHR31208:SF3">
    <property type="entry name" value="OS01G0953500 PROTEIN"/>
    <property type="match status" value="1"/>
</dbReference>
<gene>
    <name evidence="7" type="ORF">CK203_004506</name>
</gene>
<evidence type="ECO:0000256" key="4">
    <source>
        <dbReference type="PROSITE-ProRule" id="PRU00175"/>
    </source>
</evidence>
<proteinExistence type="predicted"/>
<keyword evidence="2 4" id="KW-0863">Zinc-finger</keyword>
<dbReference type="GO" id="GO:0008270">
    <property type="term" value="F:zinc ion binding"/>
    <property type="evidence" value="ECO:0007669"/>
    <property type="project" value="UniProtKB-KW"/>
</dbReference>
<feature type="compositionally biased region" description="Basic residues" evidence="5">
    <location>
        <begin position="209"/>
        <end position="218"/>
    </location>
</feature>
<evidence type="ECO:0000256" key="1">
    <source>
        <dbReference type="ARBA" id="ARBA00022723"/>
    </source>
</evidence>
<sequence>MTTVLNIDGDQQLLDTFQHLSVQDQREVKESRNGSHGGVCAICLDTIVLQETAMVKGCEHAYCVTCILRWATYSQKPTCPQCKHPFEFLNIHRSLDGSIHDYMFEESVCLLLRAAWFKPLIVEEQEDIYDEEEYFYPYEINEVDIDEDDLDEVYYNNLSSIRIGNRRWGTNGYIRAGHQEARPVYRPNAQSSGASSSRDSGSSEAKKETKGRRAKRALKREAADKAAAQKHERHLELHSTLTNQIWCPKTELKGVGFPPRLAILGNSEMGYGVWGMGMEVGSRDHSYGGHLLRRGRQTVELSWHSNQKGDTIEFLGMDSYNRTTGFCYNPNSDGDGEDAEFSGILEIFDHQWGGKNPEFNENLIMKITQLDSVLKCEIWMLSRARNFLEDQLLGFALVPISLVVGKGKVTQDFSLSSTDLFHSPAGTVQLSLSLKASLPSEPCINSSANSSITSEVVLLDRKISQVNLDPVEYSRIEFPDINVVRENQQMVSEYFDLARHGSSSRPGLVGPASFLHLGASPQPVDDYEMVVNSSEENRGGSVSPNGSIQNSGFLSSTTTSLSDDRNSADSIEKKNRLGGELSNSLNASITTEPNQSSGACPDTPTSKKGIDVKEEKDSNFSNKEEESNKEGNMGSVKFGQVFSAPLGNINLEAEQSAMQQQIVDMYMRSMQQFTESLAKMKLPMNLDKPEPQDRGDVIQNHTTNLELEKKKKDGSRVFYGSRAFF</sequence>
<dbReference type="OrthoDB" id="1935339at2759"/>
<feature type="region of interest" description="Disordered" evidence="5">
    <location>
        <begin position="179"/>
        <end position="233"/>
    </location>
</feature>
<dbReference type="Gene3D" id="2.60.40.150">
    <property type="entry name" value="C2 domain"/>
    <property type="match status" value="1"/>
</dbReference>
<comment type="caution">
    <text evidence="7">The sequence shown here is derived from an EMBL/GenBank/DDBJ whole genome shotgun (WGS) entry which is preliminary data.</text>
</comment>
<dbReference type="Pfam" id="PF13639">
    <property type="entry name" value="zf-RING_2"/>
    <property type="match status" value="1"/>
</dbReference>
<dbReference type="InterPro" id="IPR013083">
    <property type="entry name" value="Znf_RING/FYVE/PHD"/>
</dbReference>
<feature type="compositionally biased region" description="Polar residues" evidence="5">
    <location>
        <begin position="581"/>
        <end position="606"/>
    </location>
</feature>
<protein>
    <recommendedName>
        <fullName evidence="6">RING-type domain-containing protein</fullName>
    </recommendedName>
</protein>
<keyword evidence="1" id="KW-0479">Metal-binding</keyword>
<name>A0A438KFT6_VITVI</name>
<dbReference type="CDD" id="cd16574">
    <property type="entry name" value="RING-HC_Topors"/>
    <property type="match status" value="1"/>
</dbReference>
<feature type="compositionally biased region" description="Polar residues" evidence="5">
    <location>
        <begin position="540"/>
        <end position="553"/>
    </location>
</feature>
<evidence type="ECO:0000256" key="3">
    <source>
        <dbReference type="ARBA" id="ARBA00022833"/>
    </source>
</evidence>
<dbReference type="InterPro" id="IPR058746">
    <property type="entry name" value="Znf_RING-type_Topors"/>
</dbReference>
<feature type="compositionally biased region" description="Basic and acidic residues" evidence="5">
    <location>
        <begin position="562"/>
        <end position="577"/>
    </location>
</feature>
<feature type="compositionally biased region" description="Basic and acidic residues" evidence="5">
    <location>
        <begin position="608"/>
        <end position="629"/>
    </location>
</feature>
<reference evidence="7 8" key="1">
    <citation type="journal article" date="2018" name="PLoS Genet.">
        <title>Population sequencing reveals clonal diversity and ancestral inbreeding in the grapevine cultivar Chardonnay.</title>
        <authorList>
            <person name="Roach M.J."/>
            <person name="Johnson D.L."/>
            <person name="Bohlmann J."/>
            <person name="van Vuuren H.J."/>
            <person name="Jones S.J."/>
            <person name="Pretorius I.S."/>
            <person name="Schmidt S.A."/>
            <person name="Borneman A.R."/>
        </authorList>
    </citation>
    <scope>NUCLEOTIDE SEQUENCE [LARGE SCALE GENOMIC DNA]</scope>
    <source>
        <strain evidence="8">cv. Chardonnay</strain>
        <tissue evidence="7">Leaf</tissue>
    </source>
</reference>
<dbReference type="InterPro" id="IPR035892">
    <property type="entry name" value="C2_domain_sf"/>
</dbReference>
<feature type="compositionally biased region" description="Basic and acidic residues" evidence="5">
    <location>
        <begin position="219"/>
        <end position="233"/>
    </location>
</feature>
<feature type="domain" description="RING-type" evidence="6">
    <location>
        <begin position="40"/>
        <end position="83"/>
    </location>
</feature>
<dbReference type="Proteomes" id="UP000288805">
    <property type="component" value="Unassembled WGS sequence"/>
</dbReference>
<dbReference type="InterPro" id="IPR017907">
    <property type="entry name" value="Znf_RING_CS"/>
</dbReference>
<dbReference type="SUPFAM" id="SSF49562">
    <property type="entry name" value="C2 domain (Calcium/lipid-binding domain, CaLB)"/>
    <property type="match status" value="1"/>
</dbReference>
<evidence type="ECO:0000313" key="8">
    <source>
        <dbReference type="Proteomes" id="UP000288805"/>
    </source>
</evidence>
<dbReference type="InterPro" id="IPR001841">
    <property type="entry name" value="Znf_RING"/>
</dbReference>
<dbReference type="PROSITE" id="PS00518">
    <property type="entry name" value="ZF_RING_1"/>
    <property type="match status" value="1"/>
</dbReference>
<dbReference type="EMBL" id="QGNW01000007">
    <property type="protein sequence ID" value="RVX20072.1"/>
    <property type="molecule type" value="Genomic_DNA"/>
</dbReference>
<feature type="compositionally biased region" description="Low complexity" evidence="5">
    <location>
        <begin position="191"/>
        <end position="203"/>
    </location>
</feature>
<keyword evidence="3" id="KW-0862">Zinc</keyword>
<dbReference type="Gene3D" id="3.30.40.10">
    <property type="entry name" value="Zinc/RING finger domain, C3HC4 (zinc finger)"/>
    <property type="match status" value="1"/>
</dbReference>
<evidence type="ECO:0000259" key="6">
    <source>
        <dbReference type="PROSITE" id="PS50089"/>
    </source>
</evidence>
<feature type="region of interest" description="Disordered" evidence="5">
    <location>
        <begin position="533"/>
        <end position="635"/>
    </location>
</feature>
<dbReference type="PROSITE" id="PS50089">
    <property type="entry name" value="ZF_RING_2"/>
    <property type="match status" value="1"/>
</dbReference>
<dbReference type="SUPFAM" id="SSF57850">
    <property type="entry name" value="RING/U-box"/>
    <property type="match status" value="1"/>
</dbReference>
<evidence type="ECO:0000256" key="5">
    <source>
        <dbReference type="SAM" id="MobiDB-lite"/>
    </source>
</evidence>
<dbReference type="PANTHER" id="PTHR31208">
    <property type="entry name" value="EXPRESSED PROTEIN"/>
    <property type="match status" value="1"/>
</dbReference>